<evidence type="ECO:0000256" key="1">
    <source>
        <dbReference type="SAM" id="SignalP"/>
    </source>
</evidence>
<dbReference type="AlphaFoldDB" id="A0A2S7IPJ7"/>
<comment type="caution">
    <text evidence="4">The sequence shown here is derived from an EMBL/GenBank/DDBJ whole genome shotgun (WGS) entry which is preliminary data.</text>
</comment>
<keyword evidence="1" id="KW-0732">Signal</keyword>
<dbReference type="InterPro" id="IPR024278">
    <property type="entry name" value="DUF3823_N"/>
</dbReference>
<reference evidence="5" key="1">
    <citation type="submission" date="2018-02" db="EMBL/GenBank/DDBJ databases">
        <title>Genome sequencing of Solimonas sp. HR-BB.</title>
        <authorList>
            <person name="Lee Y."/>
            <person name="Jeon C.O."/>
        </authorList>
    </citation>
    <scope>NUCLEOTIDE SEQUENCE [LARGE SCALE GENOMIC DNA]</scope>
    <source>
        <strain evidence="5">HR-U</strain>
    </source>
</reference>
<dbReference type="Gene3D" id="2.60.40.1120">
    <property type="entry name" value="Carboxypeptidase-like, regulatory domain"/>
    <property type="match status" value="1"/>
</dbReference>
<dbReference type="Gene3D" id="2.60.40.2060">
    <property type="match status" value="1"/>
</dbReference>
<dbReference type="EMBL" id="PTRA01000001">
    <property type="protein sequence ID" value="PQA59612.1"/>
    <property type="molecule type" value="Genomic_DNA"/>
</dbReference>
<dbReference type="Proteomes" id="UP000239590">
    <property type="component" value="Unassembled WGS sequence"/>
</dbReference>
<name>A0A2S7IPJ7_9BACT</name>
<feature type="domain" description="DUF3823" evidence="2">
    <location>
        <begin position="27"/>
        <end position="119"/>
    </location>
</feature>
<dbReference type="OrthoDB" id="1433240at2"/>
<dbReference type="Pfam" id="PF18003">
    <property type="entry name" value="DUF3823_C"/>
    <property type="match status" value="1"/>
</dbReference>
<proteinExistence type="predicted"/>
<evidence type="ECO:0000313" key="5">
    <source>
        <dbReference type="Proteomes" id="UP000239590"/>
    </source>
</evidence>
<accession>A0A2S7IPJ7</accession>
<feature type="domain" description="DUF3823" evidence="3">
    <location>
        <begin position="123"/>
        <end position="227"/>
    </location>
</feature>
<organism evidence="4 5">
    <name type="scientific">Siphonobacter curvatus</name>
    <dbReference type="NCBI Taxonomy" id="2094562"/>
    <lineage>
        <taxon>Bacteria</taxon>
        <taxon>Pseudomonadati</taxon>
        <taxon>Bacteroidota</taxon>
        <taxon>Cytophagia</taxon>
        <taxon>Cytophagales</taxon>
        <taxon>Cytophagaceae</taxon>
        <taxon>Siphonobacter</taxon>
    </lineage>
</organism>
<evidence type="ECO:0000259" key="2">
    <source>
        <dbReference type="Pfam" id="PF12866"/>
    </source>
</evidence>
<dbReference type="PROSITE" id="PS51257">
    <property type="entry name" value="PROKAR_LIPOPROTEIN"/>
    <property type="match status" value="1"/>
</dbReference>
<dbReference type="InterPro" id="IPR041186">
    <property type="entry name" value="DUF3823_C"/>
</dbReference>
<evidence type="ECO:0000313" key="4">
    <source>
        <dbReference type="EMBL" id="PQA59612.1"/>
    </source>
</evidence>
<gene>
    <name evidence="4" type="ORF">C5O19_08235</name>
</gene>
<keyword evidence="5" id="KW-1185">Reference proteome</keyword>
<feature type="chain" id="PRO_5015642414" description="DUF3823 domain-containing protein" evidence="1">
    <location>
        <begin position="19"/>
        <end position="230"/>
    </location>
</feature>
<sequence>MKKYLLFLLLGASLTACTFDNYDPPSSVLKGRIVYKGEPIGVEYNNVTFELWEPGWGKKGSINVTVDQNGSYASTLFDGNYKLVIPSYQGPFKSIRNAETQSDTIPVQVRGSQTLDLEVLPYYMIRNATFTGGESKVSTQFSIEKIITDASAKAIEEVALYISKTDFVDVRTNIAAQVIKGADLKTMSGIQLQVTVPKLTPTQNFVFARVKLKVSGIEDPIFSPIQKVTY</sequence>
<evidence type="ECO:0008006" key="6">
    <source>
        <dbReference type="Google" id="ProtNLM"/>
    </source>
</evidence>
<feature type="signal peptide" evidence="1">
    <location>
        <begin position="1"/>
        <end position="18"/>
    </location>
</feature>
<dbReference type="RefSeq" id="WP_104711239.1">
    <property type="nucleotide sequence ID" value="NZ_PTRA01000001.1"/>
</dbReference>
<evidence type="ECO:0000259" key="3">
    <source>
        <dbReference type="Pfam" id="PF18003"/>
    </source>
</evidence>
<dbReference type="Pfam" id="PF12866">
    <property type="entry name" value="DUF3823"/>
    <property type="match status" value="1"/>
</dbReference>
<protein>
    <recommendedName>
        <fullName evidence="6">DUF3823 domain-containing protein</fullName>
    </recommendedName>
</protein>